<gene>
    <name evidence="2" type="ORF">SAMN05421642_104327</name>
</gene>
<dbReference type="AlphaFoldDB" id="A0A239GN05"/>
<accession>A0A239GN05</accession>
<dbReference type="Gene3D" id="3.40.50.1820">
    <property type="entry name" value="alpha/beta hydrolase"/>
    <property type="match status" value="1"/>
</dbReference>
<reference evidence="3" key="1">
    <citation type="submission" date="2017-06" db="EMBL/GenBank/DDBJ databases">
        <authorList>
            <person name="Varghese N."/>
            <person name="Submissions S."/>
        </authorList>
    </citation>
    <scope>NUCLEOTIDE SEQUENCE [LARGE SCALE GENOMIC DNA]</scope>
    <source>
        <strain evidence="3">JCM 23211</strain>
    </source>
</reference>
<organism evidence="2 3">
    <name type="scientific">Rhodococcoides kyotonense</name>
    <dbReference type="NCBI Taxonomy" id="398843"/>
    <lineage>
        <taxon>Bacteria</taxon>
        <taxon>Bacillati</taxon>
        <taxon>Actinomycetota</taxon>
        <taxon>Actinomycetes</taxon>
        <taxon>Mycobacteriales</taxon>
        <taxon>Nocardiaceae</taxon>
        <taxon>Rhodococcoides</taxon>
    </lineage>
</organism>
<dbReference type="InterPro" id="IPR050471">
    <property type="entry name" value="AB_hydrolase"/>
</dbReference>
<dbReference type="STRING" id="398843.A3K89_18530"/>
<dbReference type="PRINTS" id="PR00111">
    <property type="entry name" value="ABHYDROLASE"/>
</dbReference>
<proteinExistence type="predicted"/>
<dbReference type="PANTHER" id="PTHR43433:SF5">
    <property type="entry name" value="AB HYDROLASE-1 DOMAIN-CONTAINING PROTEIN"/>
    <property type="match status" value="1"/>
</dbReference>
<feature type="domain" description="AB hydrolase-1" evidence="1">
    <location>
        <begin position="23"/>
        <end position="259"/>
    </location>
</feature>
<dbReference type="InterPro" id="IPR000073">
    <property type="entry name" value="AB_hydrolase_1"/>
</dbReference>
<evidence type="ECO:0000313" key="3">
    <source>
        <dbReference type="Proteomes" id="UP000198327"/>
    </source>
</evidence>
<dbReference type="Proteomes" id="UP000198327">
    <property type="component" value="Unassembled WGS sequence"/>
</dbReference>
<dbReference type="SUPFAM" id="SSF53474">
    <property type="entry name" value="alpha/beta-Hydrolases"/>
    <property type="match status" value="1"/>
</dbReference>
<dbReference type="Pfam" id="PF00561">
    <property type="entry name" value="Abhydrolase_1"/>
    <property type="match status" value="1"/>
</dbReference>
<dbReference type="PANTHER" id="PTHR43433">
    <property type="entry name" value="HYDROLASE, ALPHA/BETA FOLD FAMILY PROTEIN"/>
    <property type="match status" value="1"/>
</dbReference>
<dbReference type="GO" id="GO:0003824">
    <property type="term" value="F:catalytic activity"/>
    <property type="evidence" value="ECO:0007669"/>
    <property type="project" value="UniProtKB-ARBA"/>
</dbReference>
<keyword evidence="3" id="KW-1185">Reference proteome</keyword>
<dbReference type="InterPro" id="IPR029058">
    <property type="entry name" value="AB_hydrolase_fold"/>
</dbReference>
<dbReference type="EMBL" id="FZOW01000004">
    <property type="protein sequence ID" value="SNS70579.1"/>
    <property type="molecule type" value="Genomic_DNA"/>
</dbReference>
<evidence type="ECO:0000259" key="1">
    <source>
        <dbReference type="Pfam" id="PF00561"/>
    </source>
</evidence>
<protein>
    <submittedName>
        <fullName evidence="2">Pimeloyl-ACP methyl ester carboxylesterase</fullName>
    </submittedName>
</protein>
<sequence length="271" mass="29025">MTRMSLARLNGIDINYDVTGSGPLVVLVMGSGSPGRVWKTHQVPALVKAGYTVVTFDNRGIAPSSECGEGFALDDLVADTAALIEHLGGMRARVVGTSMGARVTQELALARPDLVSHAVMMATYGRASTMQKALSQGERDLYDAGITLPATYRAAITAMNNFSPATLRDEAAIGDWLAVMEYSGGSRTAGTRAQIGLDMRSGSERLTAYRRITAKTMVVGFADDRLIPVHLSREVAQSIPGARYEEVTDTGHFGYLERPGVVNALLVDFLR</sequence>
<evidence type="ECO:0000313" key="2">
    <source>
        <dbReference type="EMBL" id="SNS70579.1"/>
    </source>
</evidence>
<name>A0A239GN05_9NOCA</name>